<evidence type="ECO:0000313" key="9">
    <source>
        <dbReference type="Proteomes" id="UP000233417"/>
    </source>
</evidence>
<dbReference type="GO" id="GO:0005829">
    <property type="term" value="C:cytosol"/>
    <property type="evidence" value="ECO:0007669"/>
    <property type="project" value="TreeGrafter"/>
</dbReference>
<dbReference type="NCBIfam" id="TIGR01033">
    <property type="entry name" value="YebC/PmpR family DNA-binding transcriptional regulator"/>
    <property type="match status" value="1"/>
</dbReference>
<dbReference type="GO" id="GO:0003677">
    <property type="term" value="F:DNA binding"/>
    <property type="evidence" value="ECO:0007669"/>
    <property type="project" value="UniProtKB-UniRule"/>
</dbReference>
<dbReference type="InterPro" id="IPR049083">
    <property type="entry name" value="TACO1_YebC_N"/>
</dbReference>
<evidence type="ECO:0000256" key="4">
    <source>
        <dbReference type="HAMAP-Rule" id="MF_00693"/>
    </source>
</evidence>
<evidence type="ECO:0000259" key="6">
    <source>
        <dbReference type="Pfam" id="PF01709"/>
    </source>
</evidence>
<dbReference type="Pfam" id="PF01709">
    <property type="entry name" value="Transcrip_reg"/>
    <property type="match status" value="1"/>
</dbReference>
<dbReference type="Pfam" id="PF20772">
    <property type="entry name" value="TACO1_YebC_N"/>
    <property type="match status" value="1"/>
</dbReference>
<dbReference type="NCBIfam" id="NF001030">
    <property type="entry name" value="PRK00110.1"/>
    <property type="match status" value="1"/>
</dbReference>
<feature type="domain" description="TACO1/YebC-like second and third" evidence="6">
    <location>
        <begin position="83"/>
        <end position="257"/>
    </location>
</feature>
<dbReference type="Proteomes" id="UP000233417">
    <property type="component" value="Unassembled WGS sequence"/>
</dbReference>
<reference evidence="8 9" key="1">
    <citation type="journal article" date="2017" name="ISME J.">
        <title>Potential for microbial H2 and metal transformations associated with novel bacteria and archaea in deep terrestrial subsurface sediments.</title>
        <authorList>
            <person name="Hernsdorf A.W."/>
            <person name="Amano Y."/>
            <person name="Miyakawa K."/>
            <person name="Ise K."/>
            <person name="Suzuki Y."/>
            <person name="Anantharaman K."/>
            <person name="Probst A."/>
            <person name="Burstein D."/>
            <person name="Thomas B.C."/>
            <person name="Banfield J.F."/>
        </authorList>
    </citation>
    <scope>NUCLEOTIDE SEQUENCE [LARGE SCALE GENOMIC DNA]</scope>
    <source>
        <strain evidence="8">HGW-Dojkabacteria-1</strain>
    </source>
</reference>
<gene>
    <name evidence="8" type="ORF">CVU76_03200</name>
</gene>
<evidence type="ECO:0000313" key="8">
    <source>
        <dbReference type="EMBL" id="PKN03007.1"/>
    </source>
</evidence>
<dbReference type="Gene3D" id="1.10.10.200">
    <property type="match status" value="1"/>
</dbReference>
<keyword evidence="2 4" id="KW-0805">Transcription regulation</keyword>
<dbReference type="FunFam" id="1.10.10.200:FF:000002">
    <property type="entry name" value="Probable transcriptional regulatory protein CLM62_37755"/>
    <property type="match status" value="1"/>
</dbReference>
<keyword evidence="3 4" id="KW-0804">Transcription</keyword>
<dbReference type="InterPro" id="IPR029072">
    <property type="entry name" value="YebC-like"/>
</dbReference>
<dbReference type="InterPro" id="IPR002876">
    <property type="entry name" value="Transcrip_reg_TACO1-like"/>
</dbReference>
<evidence type="ECO:0000259" key="7">
    <source>
        <dbReference type="Pfam" id="PF20772"/>
    </source>
</evidence>
<feature type="domain" description="TACO1/YebC-like N-terminal" evidence="7">
    <location>
        <begin position="5"/>
        <end position="76"/>
    </location>
</feature>
<dbReference type="HAMAP" id="MF_00693">
    <property type="entry name" value="Transcrip_reg_TACO1"/>
    <property type="match status" value="1"/>
</dbReference>
<dbReference type="Gene3D" id="3.30.70.980">
    <property type="match status" value="2"/>
</dbReference>
<dbReference type="InterPro" id="IPR026564">
    <property type="entry name" value="Transcrip_reg_TACO1-like_dom3"/>
</dbReference>
<dbReference type="AlphaFoldDB" id="A0A2N2F4A8"/>
<comment type="caution">
    <text evidence="8">The sequence shown here is derived from an EMBL/GenBank/DDBJ whole genome shotgun (WGS) entry which is preliminary data.</text>
</comment>
<dbReference type="PANTHER" id="PTHR12532">
    <property type="entry name" value="TRANSLATIONAL ACTIVATOR OF CYTOCHROME C OXIDASE 1"/>
    <property type="match status" value="1"/>
</dbReference>
<evidence type="ECO:0000256" key="5">
    <source>
        <dbReference type="SAM" id="MobiDB-lite"/>
    </source>
</evidence>
<accession>A0A2N2F4A8</accession>
<keyword evidence="4 8" id="KW-0238">DNA-binding</keyword>
<dbReference type="SUPFAM" id="SSF75625">
    <property type="entry name" value="YebC-like"/>
    <property type="match status" value="1"/>
</dbReference>
<comment type="similarity">
    <text evidence="1 4">Belongs to the TACO1 family.</text>
</comment>
<dbReference type="GO" id="GO:0006355">
    <property type="term" value="P:regulation of DNA-templated transcription"/>
    <property type="evidence" value="ECO:0007669"/>
    <property type="project" value="UniProtKB-UniRule"/>
</dbReference>
<dbReference type="InterPro" id="IPR048300">
    <property type="entry name" value="TACO1_YebC-like_2nd/3rd_dom"/>
</dbReference>
<evidence type="ECO:0000256" key="1">
    <source>
        <dbReference type="ARBA" id="ARBA00008724"/>
    </source>
</evidence>
<dbReference type="EMBL" id="PHAO01000001">
    <property type="protein sequence ID" value="PKN03007.1"/>
    <property type="molecule type" value="Genomic_DNA"/>
</dbReference>
<dbReference type="NCBIfam" id="NF009044">
    <property type="entry name" value="PRK12378.1"/>
    <property type="match status" value="1"/>
</dbReference>
<protein>
    <recommendedName>
        <fullName evidence="4">Probable transcriptional regulatory protein CVU76_03200</fullName>
    </recommendedName>
</protein>
<dbReference type="PANTHER" id="PTHR12532:SF0">
    <property type="entry name" value="TRANSLATIONAL ACTIVATOR OF CYTOCHROME C OXIDASE 1"/>
    <property type="match status" value="1"/>
</dbReference>
<name>A0A2N2F4A8_9BACT</name>
<evidence type="ECO:0000256" key="2">
    <source>
        <dbReference type="ARBA" id="ARBA00023015"/>
    </source>
</evidence>
<keyword evidence="4" id="KW-0963">Cytoplasm</keyword>
<sequence>MSGHSKWSTIKHKKAANDAKKGKVFSKLSTQITHAARQGGGDPEMNPNLRLYIDKAKSVGFPIDRIEKAISKGTGEGSDGTTFEEATYEGFGPGGIQIVVDTLTDNKNRTVSDLRKLFEEIGGRMGDSGSVSWNFDTKGLIVLRAGHMKKAEKFGQEDTYESENREEVMMSLMEVDGILDIYETELDGMEGLEVYTEYNNLAKVRDSISSLGYVIEDASIIKEPKNLKSLSGTELEKAKDALERLEDNDDVQNVWSDLA</sequence>
<organism evidence="8 9">
    <name type="scientific">Candidatus Dojkabacteria bacterium HGW-Dojkabacteria-1</name>
    <dbReference type="NCBI Taxonomy" id="2013761"/>
    <lineage>
        <taxon>Bacteria</taxon>
        <taxon>Candidatus Dojkabacteria</taxon>
    </lineage>
</organism>
<proteinExistence type="inferred from homology"/>
<feature type="region of interest" description="Disordered" evidence="5">
    <location>
        <begin position="1"/>
        <end position="21"/>
    </location>
</feature>
<comment type="subcellular location">
    <subcellularLocation>
        <location evidence="4">Cytoplasm</location>
    </subcellularLocation>
</comment>
<dbReference type="InterPro" id="IPR017856">
    <property type="entry name" value="Integrase-like_N"/>
</dbReference>
<evidence type="ECO:0000256" key="3">
    <source>
        <dbReference type="ARBA" id="ARBA00023163"/>
    </source>
</evidence>